<protein>
    <submittedName>
        <fullName evidence="1">Uncharacterized protein</fullName>
    </submittedName>
</protein>
<dbReference type="AlphaFoldDB" id="A0A4U6TVL9"/>
<dbReference type="Proteomes" id="UP000298652">
    <property type="component" value="Chromosome 7"/>
</dbReference>
<name>A0A4U6TVL9_SETVI</name>
<sequence length="63" mass="7022">MASFAAQLKDMFFFLVERVTGYGGRQEEPKLHTVQIRPTKLASAAAEVAQTEVVVVKRTEIRA</sequence>
<dbReference type="Gramene" id="TKW06861">
    <property type="protein sequence ID" value="TKW06861"/>
    <property type="gene ID" value="SEVIR_7G268400v2"/>
</dbReference>
<reference evidence="1" key="1">
    <citation type="submission" date="2019-03" db="EMBL/GenBank/DDBJ databases">
        <title>WGS assembly of Setaria viridis.</title>
        <authorList>
            <person name="Huang P."/>
            <person name="Jenkins J."/>
            <person name="Grimwood J."/>
            <person name="Barry K."/>
            <person name="Healey A."/>
            <person name="Mamidi S."/>
            <person name="Sreedasyam A."/>
            <person name="Shu S."/>
            <person name="Feldman M."/>
            <person name="Wu J."/>
            <person name="Yu Y."/>
            <person name="Chen C."/>
            <person name="Johnson J."/>
            <person name="Rokhsar D."/>
            <person name="Baxter I."/>
            <person name="Schmutz J."/>
            <person name="Brutnell T."/>
            <person name="Kellogg E."/>
        </authorList>
    </citation>
    <scope>NUCLEOTIDE SEQUENCE [LARGE SCALE GENOMIC DNA]</scope>
</reference>
<proteinExistence type="predicted"/>
<dbReference type="EMBL" id="CM016558">
    <property type="protein sequence ID" value="TKW06861.1"/>
    <property type="molecule type" value="Genomic_DNA"/>
</dbReference>
<organism evidence="1 2">
    <name type="scientific">Setaria viridis</name>
    <name type="common">Green bristlegrass</name>
    <name type="synonym">Setaria italica subsp. viridis</name>
    <dbReference type="NCBI Taxonomy" id="4556"/>
    <lineage>
        <taxon>Eukaryota</taxon>
        <taxon>Viridiplantae</taxon>
        <taxon>Streptophyta</taxon>
        <taxon>Embryophyta</taxon>
        <taxon>Tracheophyta</taxon>
        <taxon>Spermatophyta</taxon>
        <taxon>Magnoliopsida</taxon>
        <taxon>Liliopsida</taxon>
        <taxon>Poales</taxon>
        <taxon>Poaceae</taxon>
        <taxon>PACMAD clade</taxon>
        <taxon>Panicoideae</taxon>
        <taxon>Panicodae</taxon>
        <taxon>Paniceae</taxon>
        <taxon>Cenchrinae</taxon>
        <taxon>Setaria</taxon>
    </lineage>
</organism>
<evidence type="ECO:0000313" key="2">
    <source>
        <dbReference type="Proteomes" id="UP000298652"/>
    </source>
</evidence>
<evidence type="ECO:0000313" key="1">
    <source>
        <dbReference type="EMBL" id="TKW06861.1"/>
    </source>
</evidence>
<gene>
    <name evidence="1" type="ORF">SEVIR_7G268400v2</name>
</gene>
<keyword evidence="2" id="KW-1185">Reference proteome</keyword>
<accession>A0A4U6TVL9</accession>